<keyword evidence="2" id="KW-1185">Reference proteome</keyword>
<dbReference type="EMBL" id="BMJB01000001">
    <property type="protein sequence ID" value="GGA73232.1"/>
    <property type="molecule type" value="Genomic_DNA"/>
</dbReference>
<accession>A0A916W765</accession>
<dbReference type="AlphaFoldDB" id="A0A916W765"/>
<organism evidence="1 2">
    <name type="scientific">Edaphobacter acidisoli</name>
    <dbReference type="NCBI Taxonomy" id="2040573"/>
    <lineage>
        <taxon>Bacteria</taxon>
        <taxon>Pseudomonadati</taxon>
        <taxon>Acidobacteriota</taxon>
        <taxon>Terriglobia</taxon>
        <taxon>Terriglobales</taxon>
        <taxon>Acidobacteriaceae</taxon>
        <taxon>Edaphobacter</taxon>
    </lineage>
</organism>
<evidence type="ECO:0000313" key="2">
    <source>
        <dbReference type="Proteomes" id="UP000648801"/>
    </source>
</evidence>
<proteinExistence type="predicted"/>
<reference evidence="1" key="1">
    <citation type="journal article" date="2014" name="Int. J. Syst. Evol. Microbiol.">
        <title>Complete genome sequence of Corynebacterium casei LMG S-19264T (=DSM 44701T), isolated from a smear-ripened cheese.</title>
        <authorList>
            <consortium name="US DOE Joint Genome Institute (JGI-PGF)"/>
            <person name="Walter F."/>
            <person name="Albersmeier A."/>
            <person name="Kalinowski J."/>
            <person name="Ruckert C."/>
        </authorList>
    </citation>
    <scope>NUCLEOTIDE SEQUENCE</scope>
    <source>
        <strain evidence="1">CGMCC 1.15447</strain>
    </source>
</reference>
<name>A0A916W765_9BACT</name>
<sequence length="226" mass="23127">MSLQLGSYVRMAGLVALAAAFVAGSSGRADTLLIQGEITGVSQSNGQSVLSVSLPTLDNLVLANYSSIDLQLSVTPGQEVVVDENSFFGFGVNFWRAGSTGATPAGGACTFSMTGSGPAPSGSGTCAIGTNAELIYYSDFQSFSAGDTFTQLDYVMNVPTNLPVLSGADFTPDSFESPGFNFHDPNGGTETEATMQSAATPEPGTLVLVGTALLSGAGLIRRRLQA</sequence>
<dbReference type="NCBIfam" id="TIGR02595">
    <property type="entry name" value="PEP_CTERM"/>
    <property type="match status" value="1"/>
</dbReference>
<evidence type="ECO:0000313" key="1">
    <source>
        <dbReference type="EMBL" id="GGA73232.1"/>
    </source>
</evidence>
<dbReference type="InterPro" id="IPR013424">
    <property type="entry name" value="Ice-binding_C"/>
</dbReference>
<evidence type="ECO:0008006" key="3">
    <source>
        <dbReference type="Google" id="ProtNLM"/>
    </source>
</evidence>
<reference evidence="1" key="2">
    <citation type="submission" date="2020-09" db="EMBL/GenBank/DDBJ databases">
        <authorList>
            <person name="Sun Q."/>
            <person name="Zhou Y."/>
        </authorList>
    </citation>
    <scope>NUCLEOTIDE SEQUENCE</scope>
    <source>
        <strain evidence="1">CGMCC 1.15447</strain>
    </source>
</reference>
<gene>
    <name evidence="1" type="ORF">GCM10011507_26050</name>
</gene>
<dbReference type="RefSeq" id="WP_188759652.1">
    <property type="nucleotide sequence ID" value="NZ_BMJB01000001.1"/>
</dbReference>
<protein>
    <recommendedName>
        <fullName evidence="3">PEP-CTERM protein-sorting domain-containing protein</fullName>
    </recommendedName>
</protein>
<dbReference type="Proteomes" id="UP000648801">
    <property type="component" value="Unassembled WGS sequence"/>
</dbReference>
<comment type="caution">
    <text evidence="1">The sequence shown here is derived from an EMBL/GenBank/DDBJ whole genome shotgun (WGS) entry which is preliminary data.</text>
</comment>